<evidence type="ECO:0000313" key="2">
    <source>
        <dbReference type="EMBL" id="TNN85822.1"/>
    </source>
</evidence>
<reference evidence="2 3" key="1">
    <citation type="submission" date="2019-03" db="EMBL/GenBank/DDBJ databases">
        <title>First draft genome of Liparis tanakae, snailfish: a comprehensive survey of snailfish specific genes.</title>
        <authorList>
            <person name="Kim W."/>
            <person name="Song I."/>
            <person name="Jeong J.-H."/>
            <person name="Kim D."/>
            <person name="Kim S."/>
            <person name="Ryu S."/>
            <person name="Song J.Y."/>
            <person name="Lee S.K."/>
        </authorList>
    </citation>
    <scope>NUCLEOTIDE SEQUENCE [LARGE SCALE GENOMIC DNA]</scope>
    <source>
        <tissue evidence="2">Muscle</tissue>
    </source>
</reference>
<name>A0A4Z2J8N7_9TELE</name>
<keyword evidence="1" id="KW-0732">Signal</keyword>
<gene>
    <name evidence="2" type="ORF">EYF80_004069</name>
</gene>
<keyword evidence="3" id="KW-1185">Reference proteome</keyword>
<feature type="signal peptide" evidence="1">
    <location>
        <begin position="1"/>
        <end position="19"/>
    </location>
</feature>
<feature type="chain" id="PRO_5021384334" evidence="1">
    <location>
        <begin position="20"/>
        <end position="185"/>
    </location>
</feature>
<evidence type="ECO:0000256" key="1">
    <source>
        <dbReference type="SAM" id="SignalP"/>
    </source>
</evidence>
<dbReference type="AlphaFoldDB" id="A0A4Z2J8N7"/>
<accession>A0A4Z2J8N7</accession>
<dbReference type="Proteomes" id="UP000314294">
    <property type="component" value="Unassembled WGS sequence"/>
</dbReference>
<organism evidence="2 3">
    <name type="scientific">Liparis tanakae</name>
    <name type="common">Tanaka's snailfish</name>
    <dbReference type="NCBI Taxonomy" id="230148"/>
    <lineage>
        <taxon>Eukaryota</taxon>
        <taxon>Metazoa</taxon>
        <taxon>Chordata</taxon>
        <taxon>Craniata</taxon>
        <taxon>Vertebrata</taxon>
        <taxon>Euteleostomi</taxon>
        <taxon>Actinopterygii</taxon>
        <taxon>Neopterygii</taxon>
        <taxon>Teleostei</taxon>
        <taxon>Neoteleostei</taxon>
        <taxon>Acanthomorphata</taxon>
        <taxon>Eupercaria</taxon>
        <taxon>Perciformes</taxon>
        <taxon>Cottioidei</taxon>
        <taxon>Cottales</taxon>
        <taxon>Liparidae</taxon>
        <taxon>Liparis</taxon>
    </lineage>
</organism>
<dbReference type="EMBL" id="SRLO01000019">
    <property type="protein sequence ID" value="TNN85822.1"/>
    <property type="molecule type" value="Genomic_DNA"/>
</dbReference>
<protein>
    <submittedName>
        <fullName evidence="2">Uncharacterized protein</fullName>
    </submittedName>
</protein>
<sequence>MFIFEYLAFLVSICKDLQAVSGDCQKLDIGISQQCHHLLESSSQTHCHLCPFLMQQQIVERDHLDVGTLILHICCEEPQNSSSSLPQHLDQGRNASRLEDCKEPLTMYTYLVLIIKQFGKLRDGTSGQLSIILIVNEVDHSMLQHLRGLCQTLHCSGVGSIQLSSRRDDHQTLRLMEKYGGSEEQ</sequence>
<proteinExistence type="predicted"/>
<evidence type="ECO:0000313" key="3">
    <source>
        <dbReference type="Proteomes" id="UP000314294"/>
    </source>
</evidence>
<comment type="caution">
    <text evidence="2">The sequence shown here is derived from an EMBL/GenBank/DDBJ whole genome shotgun (WGS) entry which is preliminary data.</text>
</comment>